<evidence type="ECO:0000313" key="1">
    <source>
        <dbReference type="EMBL" id="KND03505.1"/>
    </source>
</evidence>
<proteinExistence type="predicted"/>
<accession>A0A0L0HRD6</accession>
<dbReference type="GeneID" id="27684683"/>
<dbReference type="VEuPathDB" id="FungiDB:SPPG_00988"/>
<dbReference type="RefSeq" id="XP_016611544.1">
    <property type="nucleotide sequence ID" value="XM_016749312.1"/>
</dbReference>
<dbReference type="AlphaFoldDB" id="A0A0L0HRD6"/>
<sequence>MYVNKRRTFEKVPNNAESEAYFVEVVGINPNVGGKFTSPRRGWTTCEAFDPDTGVKCSVEARRPSTERFALCARHIVEERSHHLLLVREWLSTYPFPEGSDENEKRILTGNIYKKITKMDASDRWHTGLRNDLVDAWLEMHPLSELLDLISAYDNE</sequence>
<protein>
    <submittedName>
        <fullName evidence="1">Uncharacterized protein</fullName>
    </submittedName>
</protein>
<dbReference type="Proteomes" id="UP000053201">
    <property type="component" value="Unassembled WGS sequence"/>
</dbReference>
<keyword evidence="2" id="KW-1185">Reference proteome</keyword>
<reference evidence="1 2" key="1">
    <citation type="submission" date="2009-08" db="EMBL/GenBank/DDBJ databases">
        <title>The Genome Sequence of Spizellomyces punctatus strain DAOM BR117.</title>
        <authorList>
            <consortium name="The Broad Institute Genome Sequencing Platform"/>
            <person name="Russ C."/>
            <person name="Cuomo C."/>
            <person name="Shea T."/>
            <person name="Young S.K."/>
            <person name="Zeng Q."/>
            <person name="Koehrsen M."/>
            <person name="Haas B."/>
            <person name="Borodovsky M."/>
            <person name="Guigo R."/>
            <person name="Alvarado L."/>
            <person name="Berlin A."/>
            <person name="Bochicchio J."/>
            <person name="Borenstein D."/>
            <person name="Chapman S."/>
            <person name="Chen Z."/>
            <person name="Engels R."/>
            <person name="Freedman E."/>
            <person name="Gellesch M."/>
            <person name="Goldberg J."/>
            <person name="Griggs A."/>
            <person name="Gujja S."/>
            <person name="Heiman D."/>
            <person name="Hepburn T."/>
            <person name="Howarth C."/>
            <person name="Jen D."/>
            <person name="Larson L."/>
            <person name="Lewis B."/>
            <person name="Mehta T."/>
            <person name="Park D."/>
            <person name="Pearson M."/>
            <person name="Roberts A."/>
            <person name="Saif S."/>
            <person name="Shenoy N."/>
            <person name="Sisk P."/>
            <person name="Stolte C."/>
            <person name="Sykes S."/>
            <person name="Thomson T."/>
            <person name="Walk T."/>
            <person name="White J."/>
            <person name="Yandava C."/>
            <person name="Burger G."/>
            <person name="Gray M.W."/>
            <person name="Holland P.W.H."/>
            <person name="King N."/>
            <person name="Lang F.B.F."/>
            <person name="Roger A.J."/>
            <person name="Ruiz-Trillo I."/>
            <person name="Lander E."/>
            <person name="Nusbaum C."/>
        </authorList>
    </citation>
    <scope>NUCLEOTIDE SEQUENCE [LARGE SCALE GENOMIC DNA]</scope>
    <source>
        <strain evidence="1 2">DAOM BR117</strain>
    </source>
</reference>
<name>A0A0L0HRD6_SPIPD</name>
<dbReference type="EMBL" id="KQ257451">
    <property type="protein sequence ID" value="KND03505.1"/>
    <property type="molecule type" value="Genomic_DNA"/>
</dbReference>
<organism evidence="1 2">
    <name type="scientific">Spizellomyces punctatus (strain DAOM BR117)</name>
    <dbReference type="NCBI Taxonomy" id="645134"/>
    <lineage>
        <taxon>Eukaryota</taxon>
        <taxon>Fungi</taxon>
        <taxon>Fungi incertae sedis</taxon>
        <taxon>Chytridiomycota</taxon>
        <taxon>Chytridiomycota incertae sedis</taxon>
        <taxon>Chytridiomycetes</taxon>
        <taxon>Spizellomycetales</taxon>
        <taxon>Spizellomycetaceae</taxon>
        <taxon>Spizellomyces</taxon>
    </lineage>
</organism>
<dbReference type="InParanoid" id="A0A0L0HRD6"/>
<gene>
    <name evidence="1" type="ORF">SPPG_00988</name>
</gene>
<evidence type="ECO:0000313" key="2">
    <source>
        <dbReference type="Proteomes" id="UP000053201"/>
    </source>
</evidence>